<dbReference type="EMBL" id="GGMS01009301">
    <property type="protein sequence ID" value="MBY78504.1"/>
    <property type="molecule type" value="Transcribed_RNA"/>
</dbReference>
<name>A0A2S2QLA1_9HEMI</name>
<evidence type="ECO:0000313" key="1">
    <source>
        <dbReference type="EMBL" id="MBY78504.1"/>
    </source>
</evidence>
<dbReference type="AlphaFoldDB" id="A0A2S2QLA1"/>
<dbReference type="OrthoDB" id="6604172at2759"/>
<organism evidence="1">
    <name type="scientific">Sipha flava</name>
    <name type="common">yellow sugarcane aphid</name>
    <dbReference type="NCBI Taxonomy" id="143950"/>
    <lineage>
        <taxon>Eukaryota</taxon>
        <taxon>Metazoa</taxon>
        <taxon>Ecdysozoa</taxon>
        <taxon>Arthropoda</taxon>
        <taxon>Hexapoda</taxon>
        <taxon>Insecta</taxon>
        <taxon>Pterygota</taxon>
        <taxon>Neoptera</taxon>
        <taxon>Paraneoptera</taxon>
        <taxon>Hemiptera</taxon>
        <taxon>Sternorrhyncha</taxon>
        <taxon>Aphidomorpha</taxon>
        <taxon>Aphidoidea</taxon>
        <taxon>Aphididae</taxon>
        <taxon>Sipha</taxon>
    </lineage>
</organism>
<protein>
    <submittedName>
        <fullName evidence="1">Uncharacterized protein</fullName>
    </submittedName>
</protein>
<gene>
    <name evidence="1" type="ORF">g.163550</name>
</gene>
<reference evidence="1" key="1">
    <citation type="submission" date="2018-04" db="EMBL/GenBank/DDBJ databases">
        <title>Transcriptome assembly of Sipha flava.</title>
        <authorList>
            <person name="Scully E.D."/>
            <person name="Geib S.M."/>
            <person name="Palmer N.A."/>
            <person name="Koch K."/>
            <person name="Bradshaw J."/>
            <person name="Heng-Moss T."/>
            <person name="Sarath G."/>
        </authorList>
    </citation>
    <scope>NUCLEOTIDE SEQUENCE</scope>
</reference>
<sequence length="191" mass="22191">MSNRDTLGSSPLELATPVNKFEEKYSDEELNKTFIEGIPEKEKIIPEKEKSEKELIRIGTRSQLDIEHKELKFERKPKEKMSNTSVIIRLEEAVKLIPKCTGEDDVYQFIQACELALESVEDKNIPIVIKYITTRLSGKALEAIKYKDTSRWPYIKKYLTDAFEVQHSISSLQLELNSENRDYCRITDSRT</sequence>
<proteinExistence type="predicted"/>
<accession>A0A2S2QLA1</accession>